<dbReference type="InterPro" id="IPR027073">
    <property type="entry name" value="5_3_exoribonuclease"/>
</dbReference>
<keyword evidence="2" id="KW-0507">mRNA processing</keyword>
<feature type="domain" description="5'-3' exoribonuclease 1 SH3-like" evidence="9">
    <location>
        <begin position="1174"/>
        <end position="1240"/>
    </location>
</feature>
<dbReference type="Gene3D" id="2.30.30.750">
    <property type="match status" value="1"/>
</dbReference>
<evidence type="ECO:0000313" key="13">
    <source>
        <dbReference type="Proteomes" id="UP000242875"/>
    </source>
</evidence>
<dbReference type="OrthoDB" id="372487at2759"/>
<proteinExistence type="inferred from homology"/>
<evidence type="ECO:0000256" key="1">
    <source>
        <dbReference type="ARBA" id="ARBA00006994"/>
    </source>
</evidence>
<dbReference type="InterPro" id="IPR047007">
    <property type="entry name" value="XRN1_D1_sf"/>
</dbReference>
<keyword evidence="3" id="KW-0540">Nuclease</keyword>
<dbReference type="PIRSF" id="PIRSF006743">
    <property type="entry name" value="Exonuclease_Xnr1"/>
    <property type="match status" value="1"/>
</dbReference>
<keyword evidence="4" id="KW-0378">Hydrolase</keyword>
<evidence type="ECO:0000256" key="2">
    <source>
        <dbReference type="ARBA" id="ARBA00022664"/>
    </source>
</evidence>
<sequence>ERYPSCSQLITQNRIPEFDNLYLDMNGIVHNCSHANNDSAHFRVTEEQIWIGIFNYIDHLFVKIKPKKLFYMAIDGVAPRAKMNQQRSRRFRTAKDAEETRRKAVAKGEELPEEDPFDSNCITPGTEFMEKLTIQLKYFINKKVSEDANWRDIEIILSGPETPGEGEHKIMEYIRTTKAQPGYNPNTRHCLYGLDADLIMLGLVSHDPHFALLREEVTFGRASKHEKSIDTQNFYLMHLSILREYLDHEFSSLKSTLKFQYDLEKIIDDFILLALFVGNDFLPHLPNLHIGEGALGLMFGVYKKVFPTLDGYINNEGVLDNRRLEVLLHELAEQFEKERYEAEMIDVQFLRSKQGHRKDKAKSRDVEESLGDLTISNGRNTMTPHQNEIYQKVKEFILERPATPQGGHSQNALHFLENYSAQDRHFVERIARDLGLHFAVQYSTTNDEKHIYIEIPGLGDTEDTEESEDEEAIEARQRVMKKYDNAKITEEASIRSVSQERREMDEHFQDWKRQYYWEKMRIDIDNPKDMQPLVYAYVEGLQWVLFYYYRGVASWGWFYPYYYSPKISDLKNLTQFNPVFELGTPFRPFEQLMGVLPSLSRKLLPLAYRDLMTDPTSPIIDFYPTDFELDMNGKKQDWEAVVKVPFIEEKRLLETMKSRSSRLTEQEKKRNQFGESLLFVYDKEADLVNGNANDNLGRVYPSSLPGVFPDVYHCKSKMVTYRLPHMEGLKFNNGLCKGARLGADMLAGFPTLQTLPHTATLQFHGVNVFQMDSKNESMVIRLLTQDQHSRTEDAANALLGKRIFVGWPFLQEALVVCVSDELFRYELKKVQRSQEVIRSPQQAENIQYWRKRADRLETVYSKRFATEIGHVEVVVHVLMLKGMKRLDNGALVKEYMPRTQQSEFALQTIVRDGVSEDPRHKEQPPTPINLEFPIGAQVFFLGGFHYGAPATVESHSTKTVTIKMIVSNQQAGAEPDIGNIVAHREEVSMRYYPSYVVNKQLQISALALSKLTASLHVVSKTADQRLNLGLNLKFEAKQQKVLGYTRKSADGNWQYSQKAVDLLQEYKSRFPEFVNGLEKRSKNDFYEPADFYDASIAEKKINDIRDWLKSKGVKDFERVPLDAQQLSKNAIKEIEDAANALVAKPNKYSQIIIKNIPRQVLLKPSYAVHKLQDQEFALGDRVVFVEDAGTVPIAAKGVVVGIQGKAIEVVFDNSFMGGVTMGGRCSQYRGMTVMAHSILNLTNKQYASQPVATGGKSGDANPMTLKHQRPVSQLPSTAPSRGPAHHPNPRGQGHSVRPTQSHDTLQILNRGAHQGRSRASPAHRGDSQGGRGDSQGSRGRGINHAQ</sequence>
<gene>
    <name evidence="12" type="ORF">BZG36_02847</name>
</gene>
<evidence type="ECO:0000256" key="3">
    <source>
        <dbReference type="ARBA" id="ARBA00022722"/>
    </source>
</evidence>
<feature type="compositionally biased region" description="Polar residues" evidence="6">
    <location>
        <begin position="1297"/>
        <end position="1307"/>
    </location>
</feature>
<dbReference type="Gene3D" id="3.40.50.12390">
    <property type="match status" value="2"/>
</dbReference>
<dbReference type="Gene3D" id="6.10.140.950">
    <property type="match status" value="1"/>
</dbReference>
<evidence type="ECO:0000259" key="8">
    <source>
        <dbReference type="Pfam" id="PF17846"/>
    </source>
</evidence>
<dbReference type="Gene3D" id="1.25.40.1050">
    <property type="match status" value="1"/>
</dbReference>
<dbReference type="InterPro" id="IPR040992">
    <property type="entry name" value="XRN1_D1"/>
</dbReference>
<reference evidence="12 13" key="1">
    <citation type="journal article" date="2017" name="Mycologia">
        <title>Bifiguratus adelaidae, gen. et sp. nov., a new member of Mucoromycotina in endophytic and soil-dwelling habitats.</title>
        <authorList>
            <person name="Torres-Cruz T.J."/>
            <person name="Billingsley Tobias T.L."/>
            <person name="Almatruk M."/>
            <person name="Hesse C."/>
            <person name="Kuske C.R."/>
            <person name="Desiro A."/>
            <person name="Benucci G.M."/>
            <person name="Bonito G."/>
            <person name="Stajich J.E."/>
            <person name="Dunlap C."/>
            <person name="Arnold A.E."/>
            <person name="Porras-Alfaro A."/>
        </authorList>
    </citation>
    <scope>NUCLEOTIDE SEQUENCE [LARGE SCALE GENOMIC DNA]</scope>
    <source>
        <strain evidence="12 13">AZ0501</strain>
    </source>
</reference>
<feature type="domain" description="Xrn1 helical" evidence="8">
    <location>
        <begin position="260"/>
        <end position="685"/>
    </location>
</feature>
<dbReference type="Gene3D" id="2.30.30.30">
    <property type="match status" value="1"/>
</dbReference>
<dbReference type="GO" id="GO:0004534">
    <property type="term" value="F:5'-3' RNA exonuclease activity"/>
    <property type="evidence" value="ECO:0007669"/>
    <property type="project" value="UniProtKB-ARBA"/>
</dbReference>
<evidence type="ECO:0000256" key="4">
    <source>
        <dbReference type="ARBA" id="ARBA00022801"/>
    </source>
</evidence>
<dbReference type="Proteomes" id="UP000242875">
    <property type="component" value="Unassembled WGS sequence"/>
</dbReference>
<dbReference type="Pfam" id="PF18334">
    <property type="entry name" value="XRN1_D2_D3"/>
    <property type="match status" value="1"/>
</dbReference>
<evidence type="ECO:0000313" key="12">
    <source>
        <dbReference type="EMBL" id="OZJ04106.1"/>
    </source>
</evidence>
<evidence type="ECO:0000259" key="10">
    <source>
        <dbReference type="Pfam" id="PF18332"/>
    </source>
</evidence>
<dbReference type="InterPro" id="IPR047008">
    <property type="entry name" value="XRN1_SH3_sf"/>
</dbReference>
<feature type="domain" description="5'-3' exoribonuclease 1 D1" evidence="10">
    <location>
        <begin position="734"/>
        <end position="923"/>
    </location>
</feature>
<feature type="compositionally biased region" description="Polar residues" evidence="6">
    <location>
        <begin position="1270"/>
        <end position="1279"/>
    </location>
</feature>
<dbReference type="FunFam" id="3.40.50.12390:FF:000002">
    <property type="entry name" value="5'-3' exoribonuclease 1"/>
    <property type="match status" value="1"/>
</dbReference>
<dbReference type="InterPro" id="IPR016494">
    <property type="entry name" value="5_3_exoribonuclease_1"/>
</dbReference>
<dbReference type="Pfam" id="PF18129">
    <property type="entry name" value="SH3_12"/>
    <property type="match status" value="1"/>
</dbReference>
<feature type="region of interest" description="Disordered" evidence="6">
    <location>
        <begin position="1250"/>
        <end position="1346"/>
    </location>
</feature>
<name>A0A261Y0I2_9FUNG</name>
<feature type="domain" description="Exoribonuclease Xrn1 D2/D3" evidence="11">
    <location>
        <begin position="927"/>
        <end position="1147"/>
    </location>
</feature>
<feature type="region of interest" description="Disordered" evidence="6">
    <location>
        <begin position="84"/>
        <end position="120"/>
    </location>
</feature>
<accession>A0A261Y0I2</accession>
<dbReference type="GO" id="GO:0000956">
    <property type="term" value="P:nuclear-transcribed mRNA catabolic process"/>
    <property type="evidence" value="ECO:0007669"/>
    <property type="project" value="InterPro"/>
</dbReference>
<dbReference type="Gene3D" id="2.170.260.40">
    <property type="match status" value="1"/>
</dbReference>
<feature type="compositionally biased region" description="Basic and acidic residues" evidence="6">
    <location>
        <begin position="93"/>
        <end position="110"/>
    </location>
</feature>
<dbReference type="GO" id="GO:0003723">
    <property type="term" value="F:RNA binding"/>
    <property type="evidence" value="ECO:0007669"/>
    <property type="project" value="TreeGrafter"/>
</dbReference>
<dbReference type="GO" id="GO:0006397">
    <property type="term" value="P:mRNA processing"/>
    <property type="evidence" value="ECO:0007669"/>
    <property type="project" value="UniProtKB-KW"/>
</dbReference>
<feature type="non-terminal residue" evidence="12">
    <location>
        <position position="1"/>
    </location>
</feature>
<dbReference type="EMBL" id="MVBO01000053">
    <property type="protein sequence ID" value="OZJ04106.1"/>
    <property type="molecule type" value="Genomic_DNA"/>
</dbReference>
<evidence type="ECO:0000259" key="7">
    <source>
        <dbReference type="Pfam" id="PF03159"/>
    </source>
</evidence>
<dbReference type="Pfam" id="PF17846">
    <property type="entry name" value="XRN_M"/>
    <property type="match status" value="1"/>
</dbReference>
<dbReference type="InterPro" id="IPR014722">
    <property type="entry name" value="Rib_uL2_dom2"/>
</dbReference>
<dbReference type="PANTHER" id="PTHR12341:SF7">
    <property type="entry name" value="5'-3' EXORIBONUCLEASE 1"/>
    <property type="match status" value="1"/>
</dbReference>
<dbReference type="InterPro" id="IPR041385">
    <property type="entry name" value="SH3_12"/>
</dbReference>
<comment type="caution">
    <text evidence="12">The sequence shown here is derived from an EMBL/GenBank/DDBJ whole genome shotgun (WGS) entry which is preliminary data.</text>
</comment>
<protein>
    <submittedName>
        <fullName evidence="12">Uncharacterized protein</fullName>
    </submittedName>
</protein>
<evidence type="ECO:0000256" key="6">
    <source>
        <dbReference type="SAM" id="MobiDB-lite"/>
    </source>
</evidence>
<dbReference type="Pfam" id="PF03159">
    <property type="entry name" value="XRN_N"/>
    <property type="match status" value="1"/>
</dbReference>
<evidence type="ECO:0000259" key="9">
    <source>
        <dbReference type="Pfam" id="PF18129"/>
    </source>
</evidence>
<keyword evidence="13" id="KW-1185">Reference proteome</keyword>
<dbReference type="FunFam" id="1.25.40.1050:FF:000002">
    <property type="entry name" value="5'-3' exoribonuclease"/>
    <property type="match status" value="1"/>
</dbReference>
<dbReference type="GO" id="GO:0016075">
    <property type="term" value="P:rRNA catabolic process"/>
    <property type="evidence" value="ECO:0007669"/>
    <property type="project" value="TreeGrafter"/>
</dbReference>
<organism evidence="12 13">
    <name type="scientific">Bifiguratus adelaidae</name>
    <dbReference type="NCBI Taxonomy" id="1938954"/>
    <lineage>
        <taxon>Eukaryota</taxon>
        <taxon>Fungi</taxon>
        <taxon>Fungi incertae sedis</taxon>
        <taxon>Mucoromycota</taxon>
        <taxon>Mucoromycotina</taxon>
        <taxon>Endogonomycetes</taxon>
        <taxon>Endogonales</taxon>
        <taxon>Endogonales incertae sedis</taxon>
        <taxon>Bifiguratus</taxon>
    </lineage>
</organism>
<dbReference type="InterPro" id="IPR004859">
    <property type="entry name" value="Xrn1_N"/>
</dbReference>
<feature type="domain" description="Xrn1 N-terminal" evidence="7">
    <location>
        <begin position="1"/>
        <end position="216"/>
    </location>
</feature>
<dbReference type="Pfam" id="PF18332">
    <property type="entry name" value="XRN1_D1"/>
    <property type="match status" value="1"/>
</dbReference>
<dbReference type="InterPro" id="IPR041106">
    <property type="entry name" value="XRN1_D2_D3"/>
</dbReference>
<dbReference type="CDD" id="cd18673">
    <property type="entry name" value="PIN_XRN1-2-like"/>
    <property type="match status" value="1"/>
</dbReference>
<evidence type="ECO:0000256" key="5">
    <source>
        <dbReference type="ARBA" id="ARBA00022839"/>
    </source>
</evidence>
<dbReference type="InterPro" id="IPR041412">
    <property type="entry name" value="Xrn1_helical"/>
</dbReference>
<evidence type="ECO:0000259" key="11">
    <source>
        <dbReference type="Pfam" id="PF18334"/>
    </source>
</evidence>
<dbReference type="GO" id="GO:0005634">
    <property type="term" value="C:nucleus"/>
    <property type="evidence" value="ECO:0007669"/>
    <property type="project" value="TreeGrafter"/>
</dbReference>
<keyword evidence="5" id="KW-0269">Exonuclease</keyword>
<comment type="similarity">
    <text evidence="1">Belongs to the 5'-3' exonuclease family. XRN2/RAT1 subfamily.</text>
</comment>
<dbReference type="PANTHER" id="PTHR12341">
    <property type="entry name" value="5'-&gt;3' EXORIBONUCLEASE"/>
    <property type="match status" value="1"/>
</dbReference>